<reference evidence="1 2" key="1">
    <citation type="submission" date="2021-03" db="EMBL/GenBank/DDBJ databases">
        <title>Sequencing the genomes of 1000 actinobacteria strains.</title>
        <authorList>
            <person name="Klenk H.-P."/>
        </authorList>
    </citation>
    <scope>NUCLEOTIDE SEQUENCE [LARGE SCALE GENOMIC DNA]</scope>
    <source>
        <strain evidence="1 2">DSM 46670</strain>
    </source>
</reference>
<dbReference type="Proteomes" id="UP001519332">
    <property type="component" value="Unassembled WGS sequence"/>
</dbReference>
<evidence type="ECO:0000313" key="1">
    <source>
        <dbReference type="EMBL" id="MBP2331247.1"/>
    </source>
</evidence>
<gene>
    <name evidence="1" type="ORF">JOF56_011632</name>
</gene>
<proteinExistence type="predicted"/>
<comment type="caution">
    <text evidence="1">The sequence shown here is derived from an EMBL/GenBank/DDBJ whole genome shotgun (WGS) entry which is preliminary data.</text>
</comment>
<evidence type="ECO:0000313" key="2">
    <source>
        <dbReference type="Proteomes" id="UP001519332"/>
    </source>
</evidence>
<name>A0ABS4U3K4_9PSEU</name>
<organism evidence="1 2">
    <name type="scientific">Kibdelosporangium banguiense</name>
    <dbReference type="NCBI Taxonomy" id="1365924"/>
    <lineage>
        <taxon>Bacteria</taxon>
        <taxon>Bacillati</taxon>
        <taxon>Actinomycetota</taxon>
        <taxon>Actinomycetes</taxon>
        <taxon>Pseudonocardiales</taxon>
        <taxon>Pseudonocardiaceae</taxon>
        <taxon>Kibdelosporangium</taxon>
    </lineage>
</organism>
<sequence length="48" mass="5336">MSNNWLAWIARMAAEIAEVWAVQDPASRGLAWVLAKGLRRLARMLGGK</sequence>
<keyword evidence="2" id="KW-1185">Reference proteome</keyword>
<dbReference type="RefSeq" id="WP_209647863.1">
    <property type="nucleotide sequence ID" value="NZ_JAGINW010000001.1"/>
</dbReference>
<protein>
    <submittedName>
        <fullName evidence="1">Uncharacterized protein</fullName>
    </submittedName>
</protein>
<accession>A0ABS4U3K4</accession>
<dbReference type="EMBL" id="JAGINW010000001">
    <property type="protein sequence ID" value="MBP2331247.1"/>
    <property type="molecule type" value="Genomic_DNA"/>
</dbReference>